<keyword evidence="13" id="KW-1185">Reference proteome</keyword>
<evidence type="ECO:0000313" key="12">
    <source>
        <dbReference type="EMBL" id="VEN55193.1"/>
    </source>
</evidence>
<sequence>MDHCDAEKRKRNPRETANIFSLFTFIYTGELFGKSLTKDLEEDDLYEVIKTCSSKRCGDKMEKQWQIETKAHATPSIYRLMWSRYGRRYLLLGCIDLTFRVFNSIVEPYAIANLVAYFKEGQTEIPKSDACFYAGTVLFLNVISCIYWHNYEIYVRQLSIELKTSFSSLLYRKCLKLTPSAIADITLGNIVTLITKDVETFQQSIWMINDSWNGIVQTFIICYLLCSKIGAVSFLGVGILLSAIPIQVVIGKYLSKLRLKTGKKSDERLQVTQEALSTIRIIKMYTWEKYFRDKIMAARKKEVNTMLWGSFLKLVLIIVGVLFSKLGFYALIMSYVWLGYTNTDTELVYYILMIFKDLEYNIGICIPWGMGKMADCYSALLRINKVITAEELHPIVHTYSKEIKPYIEMRKASVLIRNQPVLEDVSLNIKSGLVLVTGTVGSGKSSLLKTILQDYPLISGQLKTEGRLSYASQDPWLFPSSVRQNILFGQKYEEKKYQEVIRVCALELDFNLLEKGDQTIVTDRGLNLSKGQQARVNLARAVYKDSEIYLLDDSLTALDGHVQDYIFNECIKGYLKDKIVLLVTQTATHIQQADTVVIMSGGRVISCGKPDEKLVEEVNKLVSKDDDLAKESISKQVPESDEVEKEADESKLLLECEQTTKKKVYFEVKKKGEVKYSTYKKYVLFGGGFLMLLLNLTLAGLMQGTESYSEQLLSKWVDEKQEVILLLTNISISGDITTTQTPLLEEATSKEQWTIKLCSIMMLVSTVLSLIKIYTLFDFCRRASINIHKSMIHCILSAVMSFFDTHFIGNVLNRFSQDLNNIDELLPFTFIEFCRVLFAVSGIIALLATVNVYFLINSFILFGLLTLLRQLYLPTGRSLKRLEAATRSPMIGHLNASLEGLTTIRAYKAQGILTDEFDRHQDLYTSAYFTSLCTSKAFGFFMDSMCSMFIAGVVLTLIIMDKGYTAGDVGLAITQVINLADDVQWGVRQWAEIENLMTSVERLVEYTEIKTETAGGNMVPEWPSKGAITYDKVNLSYTKHDTVLQDISFNVEPKGKIGIVGRTGAGKSSIISTLFRLYEADGKILVDGVDVKTLSLKYLRQRIAIIPQDPIMFSGTVRTNLDPFDEYSDKELWDALDKVSLKSNITNLDSKTTSHASNFSSGQKQLMCLARAILRKTKIVVLDEATANMDPETDALLHKTIKENFEDCTVLTIAHRMHTILDCDKVLVLDRGRIKEYDCTSKLLANPKGEFYKMVEKAGLLDYLK</sequence>
<dbReference type="FunFam" id="1.20.1560.10:FF:000014">
    <property type="entry name" value="Multidrug resistance-associated protein member 4"/>
    <property type="match status" value="1"/>
</dbReference>
<dbReference type="PROSITE" id="PS00211">
    <property type="entry name" value="ABC_TRANSPORTER_1"/>
    <property type="match status" value="2"/>
</dbReference>
<dbReference type="CDD" id="cd03244">
    <property type="entry name" value="ABCC_MRP_domain2"/>
    <property type="match status" value="1"/>
</dbReference>
<protein>
    <recommendedName>
        <fullName evidence="14">Multidrug resistance-associated protein lethal(2)03659</fullName>
    </recommendedName>
</protein>
<feature type="transmembrane region" description="Helical" evidence="9">
    <location>
        <begin position="314"/>
        <end position="337"/>
    </location>
</feature>
<dbReference type="InterPro" id="IPR036640">
    <property type="entry name" value="ABC1_TM_sf"/>
</dbReference>
<dbReference type="InterPro" id="IPR027417">
    <property type="entry name" value="P-loop_NTPase"/>
</dbReference>
<dbReference type="InterPro" id="IPR003439">
    <property type="entry name" value="ABC_transporter-like_ATP-bd"/>
</dbReference>
<dbReference type="FunFam" id="3.40.50.300:FF:000163">
    <property type="entry name" value="Multidrug resistance-associated protein member 4"/>
    <property type="match status" value="1"/>
</dbReference>
<keyword evidence="5" id="KW-0547">Nucleotide-binding</keyword>
<name>A0A653D5F2_CALMS</name>
<dbReference type="InterPro" id="IPR011527">
    <property type="entry name" value="ABC1_TM_dom"/>
</dbReference>
<dbReference type="InterPro" id="IPR017871">
    <property type="entry name" value="ABC_transporter-like_CS"/>
</dbReference>
<dbReference type="CDD" id="cd18580">
    <property type="entry name" value="ABC_6TM_ABCC_D2"/>
    <property type="match status" value="1"/>
</dbReference>
<accession>A0A653D5F2</accession>
<feature type="domain" description="ABC transmembrane type-1" evidence="11">
    <location>
        <begin position="104"/>
        <end position="338"/>
    </location>
</feature>
<dbReference type="InterPro" id="IPR003593">
    <property type="entry name" value="AAA+_ATPase"/>
</dbReference>
<evidence type="ECO:0008006" key="14">
    <source>
        <dbReference type="Google" id="ProtNLM"/>
    </source>
</evidence>
<dbReference type="Gene3D" id="1.20.1560.10">
    <property type="entry name" value="ABC transporter type 1, transmembrane domain"/>
    <property type="match status" value="2"/>
</dbReference>
<dbReference type="CDD" id="cd03250">
    <property type="entry name" value="ABCC_MRP_domain1"/>
    <property type="match status" value="1"/>
</dbReference>
<feature type="transmembrane region" description="Helical" evidence="9">
    <location>
        <begin position="682"/>
        <end position="702"/>
    </location>
</feature>
<feature type="transmembrane region" description="Helical" evidence="9">
    <location>
        <begin position="753"/>
        <end position="771"/>
    </location>
</feature>
<dbReference type="InterPro" id="IPR044726">
    <property type="entry name" value="ABCC_6TM_D2"/>
</dbReference>
<dbReference type="Pfam" id="PF00664">
    <property type="entry name" value="ABC_membrane"/>
    <property type="match status" value="2"/>
</dbReference>
<feature type="transmembrane region" description="Helical" evidence="9">
    <location>
        <begin position="937"/>
        <end position="959"/>
    </location>
</feature>
<evidence type="ECO:0000256" key="8">
    <source>
        <dbReference type="ARBA" id="ARBA00023136"/>
    </source>
</evidence>
<keyword evidence="3 9" id="KW-0812">Transmembrane</keyword>
<dbReference type="InterPro" id="IPR044746">
    <property type="entry name" value="ABCC_6TM_D1"/>
</dbReference>
<reference evidence="12 13" key="1">
    <citation type="submission" date="2019-01" db="EMBL/GenBank/DDBJ databases">
        <authorList>
            <person name="Sayadi A."/>
        </authorList>
    </citation>
    <scope>NUCLEOTIDE SEQUENCE [LARGE SCALE GENOMIC DNA]</scope>
</reference>
<feature type="domain" description="ABC transporter" evidence="10">
    <location>
        <begin position="407"/>
        <end position="626"/>
    </location>
</feature>
<evidence type="ECO:0000256" key="5">
    <source>
        <dbReference type="ARBA" id="ARBA00022741"/>
    </source>
</evidence>
<dbReference type="PROSITE" id="PS50929">
    <property type="entry name" value="ABC_TM1F"/>
    <property type="match status" value="2"/>
</dbReference>
<evidence type="ECO:0000256" key="4">
    <source>
        <dbReference type="ARBA" id="ARBA00022737"/>
    </source>
</evidence>
<keyword evidence="6" id="KW-0067">ATP-binding</keyword>
<dbReference type="PROSITE" id="PS50893">
    <property type="entry name" value="ABC_TRANSPORTER_2"/>
    <property type="match status" value="2"/>
</dbReference>
<evidence type="ECO:0000256" key="2">
    <source>
        <dbReference type="ARBA" id="ARBA00022448"/>
    </source>
</evidence>
<dbReference type="SUPFAM" id="SSF90123">
    <property type="entry name" value="ABC transporter transmembrane region"/>
    <property type="match status" value="2"/>
</dbReference>
<dbReference type="Pfam" id="PF00005">
    <property type="entry name" value="ABC_tran"/>
    <property type="match status" value="2"/>
</dbReference>
<dbReference type="AlphaFoldDB" id="A0A653D5F2"/>
<dbReference type="PANTHER" id="PTHR24223">
    <property type="entry name" value="ATP-BINDING CASSETTE SUB-FAMILY C"/>
    <property type="match status" value="1"/>
</dbReference>
<keyword evidence="4" id="KW-0677">Repeat</keyword>
<dbReference type="GO" id="GO:0016020">
    <property type="term" value="C:membrane"/>
    <property type="evidence" value="ECO:0007669"/>
    <property type="project" value="UniProtKB-SubCell"/>
</dbReference>
<evidence type="ECO:0000313" key="13">
    <source>
        <dbReference type="Proteomes" id="UP000410492"/>
    </source>
</evidence>
<keyword evidence="8 9" id="KW-0472">Membrane</keyword>
<comment type="subcellular location">
    <subcellularLocation>
        <location evidence="1">Membrane</location>
        <topology evidence="1">Multi-pass membrane protein</topology>
    </subcellularLocation>
</comment>
<feature type="transmembrane region" description="Helical" evidence="9">
    <location>
        <begin position="229"/>
        <end position="254"/>
    </location>
</feature>
<dbReference type="SMART" id="SM00382">
    <property type="entry name" value="AAA"/>
    <property type="match status" value="2"/>
</dbReference>
<evidence type="ECO:0000259" key="10">
    <source>
        <dbReference type="PROSITE" id="PS50893"/>
    </source>
</evidence>
<feature type="domain" description="ABC transporter" evidence="10">
    <location>
        <begin position="1028"/>
        <end position="1256"/>
    </location>
</feature>
<dbReference type="EMBL" id="CAACVG010010179">
    <property type="protein sequence ID" value="VEN55193.1"/>
    <property type="molecule type" value="Genomic_DNA"/>
</dbReference>
<evidence type="ECO:0000256" key="7">
    <source>
        <dbReference type="ARBA" id="ARBA00022989"/>
    </source>
</evidence>
<dbReference type="FunFam" id="1.20.1560.10:FF:000006">
    <property type="entry name" value="ATP-binding cassette, sub-family C (CFTR/MRP), member 9"/>
    <property type="match status" value="1"/>
</dbReference>
<keyword evidence="7 9" id="KW-1133">Transmembrane helix</keyword>
<dbReference type="OrthoDB" id="6500128at2759"/>
<organism evidence="12 13">
    <name type="scientific">Callosobruchus maculatus</name>
    <name type="common">Southern cowpea weevil</name>
    <name type="synonym">Pulse bruchid</name>
    <dbReference type="NCBI Taxonomy" id="64391"/>
    <lineage>
        <taxon>Eukaryota</taxon>
        <taxon>Metazoa</taxon>
        <taxon>Ecdysozoa</taxon>
        <taxon>Arthropoda</taxon>
        <taxon>Hexapoda</taxon>
        <taxon>Insecta</taxon>
        <taxon>Pterygota</taxon>
        <taxon>Neoptera</taxon>
        <taxon>Endopterygota</taxon>
        <taxon>Coleoptera</taxon>
        <taxon>Polyphaga</taxon>
        <taxon>Cucujiformia</taxon>
        <taxon>Chrysomeloidea</taxon>
        <taxon>Chrysomelidae</taxon>
        <taxon>Bruchinae</taxon>
        <taxon>Bruchini</taxon>
        <taxon>Callosobruchus</taxon>
    </lineage>
</organism>
<feature type="domain" description="ABC transmembrane type-1" evidence="11">
    <location>
        <begin position="760"/>
        <end position="995"/>
    </location>
</feature>
<dbReference type="Proteomes" id="UP000410492">
    <property type="component" value="Unassembled WGS sequence"/>
</dbReference>
<evidence type="ECO:0000256" key="6">
    <source>
        <dbReference type="ARBA" id="ARBA00022840"/>
    </source>
</evidence>
<evidence type="ECO:0000259" key="11">
    <source>
        <dbReference type="PROSITE" id="PS50929"/>
    </source>
</evidence>
<feature type="transmembrane region" description="Helical" evidence="9">
    <location>
        <begin position="792"/>
        <end position="813"/>
    </location>
</feature>
<dbReference type="FunFam" id="3.40.50.300:FF:000973">
    <property type="entry name" value="Multidrug resistance-associated protein 4"/>
    <property type="match status" value="1"/>
</dbReference>
<feature type="transmembrane region" description="Helical" evidence="9">
    <location>
        <begin position="854"/>
        <end position="872"/>
    </location>
</feature>
<dbReference type="GO" id="GO:0140359">
    <property type="term" value="F:ABC-type transporter activity"/>
    <property type="evidence" value="ECO:0007669"/>
    <property type="project" value="InterPro"/>
</dbReference>
<evidence type="ECO:0000256" key="9">
    <source>
        <dbReference type="SAM" id="Phobius"/>
    </source>
</evidence>
<proteinExistence type="predicted"/>
<keyword evidence="2" id="KW-0813">Transport</keyword>
<evidence type="ECO:0000256" key="1">
    <source>
        <dbReference type="ARBA" id="ARBA00004141"/>
    </source>
</evidence>
<gene>
    <name evidence="12" type="ORF">CALMAC_LOCUS14444</name>
</gene>
<evidence type="ECO:0000256" key="3">
    <source>
        <dbReference type="ARBA" id="ARBA00022692"/>
    </source>
</evidence>
<dbReference type="PANTHER" id="PTHR24223:SF448">
    <property type="entry name" value="FI20146P1-RELATED"/>
    <property type="match status" value="1"/>
</dbReference>
<dbReference type="SUPFAM" id="SSF52540">
    <property type="entry name" value="P-loop containing nucleoside triphosphate hydrolases"/>
    <property type="match status" value="2"/>
</dbReference>
<dbReference type="InterPro" id="IPR050173">
    <property type="entry name" value="ABC_transporter_C-like"/>
</dbReference>
<dbReference type="Gene3D" id="3.40.50.300">
    <property type="entry name" value="P-loop containing nucleotide triphosphate hydrolases"/>
    <property type="match status" value="2"/>
</dbReference>
<dbReference type="GO" id="GO:0005524">
    <property type="term" value="F:ATP binding"/>
    <property type="evidence" value="ECO:0007669"/>
    <property type="project" value="UniProtKB-KW"/>
</dbReference>
<dbReference type="CDD" id="cd18579">
    <property type="entry name" value="ABC_6TM_ABCC_D1"/>
    <property type="match status" value="1"/>
</dbReference>
<dbReference type="GO" id="GO:0016887">
    <property type="term" value="F:ATP hydrolysis activity"/>
    <property type="evidence" value="ECO:0007669"/>
    <property type="project" value="InterPro"/>
</dbReference>